<dbReference type="CDD" id="cd11614">
    <property type="entry name" value="SAF_CpaB_FlgA_like"/>
    <property type="match status" value="1"/>
</dbReference>
<sequence>MAKIRQRTKHLIYAGMVGAAVMGLIFAGYAVRHANQVRETRSSIELKYEAEIAKLQEEAVHKTITGWAPVREIPAGHLIRSEDLKSIDLPADSIPSDWVKSRDLITGKIAKIKLRPQTLLTDTMLFEDEPTPDDLRWREMSFVQLPGALEPYDSVDIRIQFPTGQDYILLSKKRIERFVSGTVTVTLNEAEILSLSSAVVDAYLHKASIYALSYVEPQLQSKSIPTYPANEAVLLLIKKDPNIVNRAEQALNASARAGLEQDLLVISPQNAAEFSGAQAAAASKLPRSDSEDSFEWESTK</sequence>
<evidence type="ECO:0000313" key="4">
    <source>
        <dbReference type="Proteomes" id="UP000279446"/>
    </source>
</evidence>
<dbReference type="RefSeq" id="WP_127190547.1">
    <property type="nucleotide sequence ID" value="NZ_RZNY01000002.1"/>
</dbReference>
<dbReference type="Gene3D" id="3.90.1210.10">
    <property type="entry name" value="Antifreeze-like/N-acetylneuraminic acid synthase C-terminal domain"/>
    <property type="match status" value="1"/>
</dbReference>
<dbReference type="Pfam" id="PF08666">
    <property type="entry name" value="SAF"/>
    <property type="match status" value="1"/>
</dbReference>
<reference evidence="3 4" key="1">
    <citation type="submission" date="2018-12" db="EMBL/GenBank/DDBJ databases">
        <authorList>
            <person name="Sun L."/>
            <person name="Chen Z."/>
        </authorList>
    </citation>
    <scope>NUCLEOTIDE SEQUENCE [LARGE SCALE GENOMIC DNA]</scope>
    <source>
        <strain evidence="3 4">DSM 15890</strain>
    </source>
</reference>
<keyword evidence="4" id="KW-1185">Reference proteome</keyword>
<keyword evidence="1" id="KW-0472">Membrane</keyword>
<evidence type="ECO:0000259" key="2">
    <source>
        <dbReference type="SMART" id="SM00858"/>
    </source>
</evidence>
<comment type="caution">
    <text evidence="3">The sequence shown here is derived from an EMBL/GenBank/DDBJ whole genome shotgun (WGS) entry which is preliminary data.</text>
</comment>
<dbReference type="AlphaFoldDB" id="A0A433YE25"/>
<dbReference type="SMART" id="SM00858">
    <property type="entry name" value="SAF"/>
    <property type="match status" value="1"/>
</dbReference>
<dbReference type="EMBL" id="RZNY01000002">
    <property type="protein sequence ID" value="RUT48127.1"/>
    <property type="molecule type" value="Genomic_DNA"/>
</dbReference>
<keyword evidence="1" id="KW-0812">Transmembrane</keyword>
<dbReference type="OrthoDB" id="2840666at2"/>
<evidence type="ECO:0000256" key="1">
    <source>
        <dbReference type="SAM" id="Phobius"/>
    </source>
</evidence>
<name>A0A433YE25_9BACL</name>
<gene>
    <name evidence="3" type="ORF">EJP82_03025</name>
</gene>
<protein>
    <recommendedName>
        <fullName evidence="2">SAF domain-containing protein</fullName>
    </recommendedName>
</protein>
<organism evidence="3 4">
    <name type="scientific">Paenibacillus anaericanus</name>
    <dbReference type="NCBI Taxonomy" id="170367"/>
    <lineage>
        <taxon>Bacteria</taxon>
        <taxon>Bacillati</taxon>
        <taxon>Bacillota</taxon>
        <taxon>Bacilli</taxon>
        <taxon>Bacillales</taxon>
        <taxon>Paenibacillaceae</taxon>
        <taxon>Paenibacillus</taxon>
    </lineage>
</organism>
<accession>A0A433YE25</accession>
<feature type="transmembrane region" description="Helical" evidence="1">
    <location>
        <begin position="12"/>
        <end position="31"/>
    </location>
</feature>
<proteinExistence type="predicted"/>
<keyword evidence="1" id="KW-1133">Transmembrane helix</keyword>
<dbReference type="Proteomes" id="UP000279446">
    <property type="component" value="Unassembled WGS sequence"/>
</dbReference>
<evidence type="ECO:0000313" key="3">
    <source>
        <dbReference type="EMBL" id="RUT48127.1"/>
    </source>
</evidence>
<dbReference type="InterPro" id="IPR013974">
    <property type="entry name" value="SAF"/>
</dbReference>
<feature type="domain" description="SAF" evidence="2">
    <location>
        <begin position="64"/>
        <end position="126"/>
    </location>
</feature>